<feature type="region of interest" description="Disordered" evidence="1">
    <location>
        <begin position="875"/>
        <end position="894"/>
    </location>
</feature>
<feature type="region of interest" description="Disordered" evidence="1">
    <location>
        <begin position="633"/>
        <end position="659"/>
    </location>
</feature>
<dbReference type="InterPro" id="IPR052901">
    <property type="entry name" value="Bact_TGase-like"/>
</dbReference>
<feature type="transmembrane region" description="Helical" evidence="2">
    <location>
        <begin position="53"/>
        <end position="71"/>
    </location>
</feature>
<dbReference type="Gene3D" id="3.10.620.30">
    <property type="match status" value="1"/>
</dbReference>
<feature type="compositionally biased region" description="Pro residues" evidence="1">
    <location>
        <begin position="7"/>
        <end position="41"/>
    </location>
</feature>
<feature type="transmembrane region" description="Helical" evidence="2">
    <location>
        <begin position="151"/>
        <end position="171"/>
    </location>
</feature>
<sequence length="894" mass="92159">MTTPLLSSPPTPPVTSPPPTPAVPPVPPVRSPRPALSPPSPTAGSRRLRLGDVLLAGASMLPAAVALGVLFDGYRYLVPLAGAVVVAAVVAAVAARRLATVELVCLVGALAGLLYGTAVAAGRVDLLLRALRDGWRPLLTTAVPAEPNTLLLAPLGAVLWVATFAAVVLAVRWRGALLPALPPLLVTIGFLLLVAEAGQRRRVAQLVLTGCFVVLVLALAAVRSARGGLLPGQSEPTGGGPGAGGSGADGPGVDDRSGPGHRSRLAGPLAVGLPVVATVAVLATVVGVVVPIDSADRYDLRAHSSPPVDDIALLNPLVQVRAQLDTPRPTTLFTIRLTPPAAAWPPGVPATSPRVRTAALGTFDGATWSVDGNFIAVDKVLPGPDEPVSTTVARAKVRADVTFDEFDDALLPALGQPTAIDYATASGSDPRAGRGPAFEPASGTLALLSPPRAGDRFDLTAQVARPTDAQLATAVVATGPGADRYRVLPNLPDDLRAELLANARQTTAGAATTYGKLVALADFLRDDTAFPYDLHATPGHSYGRLTGLLDSAEPAEHRGYAEQRAAAFAVLARSLGFPTRISVGYLLDKDGPNNADSAADDGAFTVTDHQAHAWPEVLFAGIGWVAFEPTDTSDLSRAGSQTAPLSGTSPPPSQDEENPAVITPAQRDLIVDGGGGHGGGLAWPFVLLIVLGALALALPLLVIGEKARRRLARRRRGGPADQVRGAWWEARDRLGEFGASRSPSLTRRELVAAVARNPATAPAVAPLRLLAALVDEATFAFGGTGSDDPDRAWALVGDVRRELGHAAGRAGRLRALLDARPLFAAPATGAGARAAPAPPTGPAVTPAAVPPVPASPSDFLQHWVQVQGQQRRAMVHAGRHDDDDTRRYDDGGAL</sequence>
<feature type="transmembrane region" description="Helical" evidence="2">
    <location>
        <begin position="265"/>
        <end position="290"/>
    </location>
</feature>
<feature type="transmembrane region" description="Helical" evidence="2">
    <location>
        <begin position="203"/>
        <end position="222"/>
    </location>
</feature>
<dbReference type="RefSeq" id="WP_076818393.1">
    <property type="nucleotide sequence ID" value="NZ_MOMC01000037.1"/>
</dbReference>
<dbReference type="OrthoDB" id="9804023at2"/>
<keyword evidence="2" id="KW-0812">Transmembrane</keyword>
<dbReference type="Proteomes" id="UP000188929">
    <property type="component" value="Unassembled WGS sequence"/>
</dbReference>
<feature type="transmembrane region" description="Helical" evidence="2">
    <location>
        <begin position="103"/>
        <end position="131"/>
    </location>
</feature>
<feature type="region of interest" description="Disordered" evidence="1">
    <location>
        <begin position="1"/>
        <end position="44"/>
    </location>
</feature>
<proteinExistence type="predicted"/>
<dbReference type="InterPro" id="IPR021878">
    <property type="entry name" value="TgpA_N"/>
</dbReference>
<dbReference type="Pfam" id="PF01841">
    <property type="entry name" value="Transglut_core"/>
    <property type="match status" value="1"/>
</dbReference>
<evidence type="ECO:0000259" key="3">
    <source>
        <dbReference type="SMART" id="SM00460"/>
    </source>
</evidence>
<protein>
    <recommendedName>
        <fullName evidence="3">Transglutaminase-like domain-containing protein</fullName>
    </recommendedName>
</protein>
<dbReference type="AlphaFoldDB" id="A0A1V2I922"/>
<dbReference type="Pfam" id="PF11992">
    <property type="entry name" value="TgpA_N"/>
    <property type="match status" value="1"/>
</dbReference>
<dbReference type="PANTHER" id="PTHR42736:SF1">
    <property type="entry name" value="PROTEIN-GLUTAMINE GAMMA-GLUTAMYLTRANSFERASE"/>
    <property type="match status" value="1"/>
</dbReference>
<keyword evidence="2" id="KW-1133">Transmembrane helix</keyword>
<feature type="compositionally biased region" description="Basic and acidic residues" evidence="1">
    <location>
        <begin position="878"/>
        <end position="894"/>
    </location>
</feature>
<feature type="domain" description="Transglutaminase-like" evidence="3">
    <location>
        <begin position="555"/>
        <end position="631"/>
    </location>
</feature>
<comment type="caution">
    <text evidence="4">The sequence shown here is derived from an EMBL/GenBank/DDBJ whole genome shotgun (WGS) entry which is preliminary data.</text>
</comment>
<evidence type="ECO:0000256" key="1">
    <source>
        <dbReference type="SAM" id="MobiDB-lite"/>
    </source>
</evidence>
<feature type="compositionally biased region" description="Gly residues" evidence="1">
    <location>
        <begin position="237"/>
        <end position="250"/>
    </location>
</feature>
<name>A0A1V2I922_9ACTN</name>
<organism evidence="4 5">
    <name type="scientific">Pseudofrankia asymbiotica</name>
    <dbReference type="NCBI Taxonomy" id="1834516"/>
    <lineage>
        <taxon>Bacteria</taxon>
        <taxon>Bacillati</taxon>
        <taxon>Actinomycetota</taxon>
        <taxon>Actinomycetes</taxon>
        <taxon>Frankiales</taxon>
        <taxon>Frankiaceae</taxon>
        <taxon>Pseudofrankia</taxon>
    </lineage>
</organism>
<dbReference type="InterPro" id="IPR002931">
    <property type="entry name" value="Transglutaminase-like"/>
</dbReference>
<keyword evidence="2" id="KW-0472">Membrane</keyword>
<dbReference type="SMART" id="SM00460">
    <property type="entry name" value="TGc"/>
    <property type="match status" value="1"/>
</dbReference>
<feature type="transmembrane region" description="Helical" evidence="2">
    <location>
        <begin position="681"/>
        <end position="704"/>
    </location>
</feature>
<dbReference type="STRING" id="1834516.BL253_18345"/>
<dbReference type="EMBL" id="MOMC01000037">
    <property type="protein sequence ID" value="ONH28802.1"/>
    <property type="molecule type" value="Genomic_DNA"/>
</dbReference>
<keyword evidence="5" id="KW-1185">Reference proteome</keyword>
<evidence type="ECO:0000256" key="2">
    <source>
        <dbReference type="SAM" id="Phobius"/>
    </source>
</evidence>
<feature type="region of interest" description="Disordered" evidence="1">
    <location>
        <begin position="231"/>
        <end position="261"/>
    </location>
</feature>
<dbReference type="SUPFAM" id="SSF54001">
    <property type="entry name" value="Cysteine proteinases"/>
    <property type="match status" value="1"/>
</dbReference>
<accession>A0A1V2I922</accession>
<evidence type="ECO:0000313" key="5">
    <source>
        <dbReference type="Proteomes" id="UP000188929"/>
    </source>
</evidence>
<gene>
    <name evidence="4" type="ORF">BL253_18345</name>
</gene>
<feature type="transmembrane region" description="Helical" evidence="2">
    <location>
        <begin position="178"/>
        <end position="197"/>
    </location>
</feature>
<dbReference type="InterPro" id="IPR038765">
    <property type="entry name" value="Papain-like_cys_pep_sf"/>
</dbReference>
<reference evidence="5" key="1">
    <citation type="submission" date="2016-10" db="EMBL/GenBank/DDBJ databases">
        <title>Frankia sp. NRRL B-16386 Genome sequencing.</title>
        <authorList>
            <person name="Ghodhbane-Gtari F."/>
            <person name="Swanson E."/>
            <person name="Gueddou A."/>
            <person name="Hezbri K."/>
            <person name="Ktari K."/>
            <person name="Nouioui I."/>
            <person name="Morris K."/>
            <person name="Simpson S."/>
            <person name="Abebe-Akele F."/>
            <person name="Thomas K."/>
            <person name="Gtari M."/>
            <person name="Tisa L.S."/>
        </authorList>
    </citation>
    <scope>NUCLEOTIDE SEQUENCE [LARGE SCALE GENOMIC DNA]</scope>
    <source>
        <strain evidence="5">NRRL B-16386</strain>
    </source>
</reference>
<feature type="compositionally biased region" description="Polar residues" evidence="1">
    <location>
        <begin position="633"/>
        <end position="648"/>
    </location>
</feature>
<feature type="transmembrane region" description="Helical" evidence="2">
    <location>
        <begin position="77"/>
        <end position="96"/>
    </location>
</feature>
<dbReference type="PANTHER" id="PTHR42736">
    <property type="entry name" value="PROTEIN-GLUTAMINE GAMMA-GLUTAMYLTRANSFERASE"/>
    <property type="match status" value="1"/>
</dbReference>
<evidence type="ECO:0000313" key="4">
    <source>
        <dbReference type="EMBL" id="ONH28802.1"/>
    </source>
</evidence>